<evidence type="ECO:0000256" key="1">
    <source>
        <dbReference type="ARBA" id="ARBA00004123"/>
    </source>
</evidence>
<comment type="subcellular location">
    <subcellularLocation>
        <location evidence="1 6">Nucleus</location>
    </subcellularLocation>
</comment>
<dbReference type="SUPFAM" id="SSF46785">
    <property type="entry name" value="Winged helix' DNA-binding domain"/>
    <property type="match status" value="1"/>
</dbReference>
<feature type="region of interest" description="Disordered" evidence="7">
    <location>
        <begin position="1"/>
        <end position="25"/>
    </location>
</feature>
<dbReference type="AlphaFoldDB" id="A0A9N9KWP0"/>
<dbReference type="OrthoDB" id="613763at2759"/>
<dbReference type="InterPro" id="IPR036390">
    <property type="entry name" value="WH_DNA-bd_sf"/>
</dbReference>
<comment type="caution">
    <text evidence="8">The sequence shown here is derived from an EMBL/GenBank/DDBJ whole genome shotgun (WGS) entry which is preliminary data.</text>
</comment>
<dbReference type="EMBL" id="CAJVRL010000056">
    <property type="protein sequence ID" value="CAG8954213.1"/>
    <property type="molecule type" value="Genomic_DNA"/>
</dbReference>
<comment type="function">
    <text evidence="6">DNA-dependent RNA polymerase catalyzes the transcription of DNA into RNA using the four ribonucleoside triphosphates as substrates. Specific peripheric component of RNA polymerase III which synthesizes small RNAs, such as 5S rRNA and tRNAs.</text>
</comment>
<dbReference type="Gene3D" id="1.10.10.10">
    <property type="entry name" value="Winged helix-like DNA-binding domain superfamily/Winged helix DNA-binding domain"/>
    <property type="match status" value="1"/>
</dbReference>
<evidence type="ECO:0000256" key="3">
    <source>
        <dbReference type="ARBA" id="ARBA00022478"/>
    </source>
</evidence>
<evidence type="ECO:0000313" key="8">
    <source>
        <dbReference type="EMBL" id="CAG8954213.1"/>
    </source>
</evidence>
<accession>A0A9N9KWP0</accession>
<dbReference type="InterPro" id="IPR036388">
    <property type="entry name" value="WH-like_DNA-bd_sf"/>
</dbReference>
<feature type="region of interest" description="Disordered" evidence="7">
    <location>
        <begin position="225"/>
        <end position="254"/>
    </location>
</feature>
<comment type="similarity">
    <text evidence="2 6">Belongs to the eukaryotic RPC34/RPC39 RNA polymerase subunit family.</text>
</comment>
<dbReference type="GO" id="GO:0006383">
    <property type="term" value="P:transcription by RNA polymerase III"/>
    <property type="evidence" value="ECO:0007669"/>
    <property type="project" value="UniProtKB-UniRule"/>
</dbReference>
<evidence type="ECO:0000313" key="9">
    <source>
        <dbReference type="Proteomes" id="UP000696280"/>
    </source>
</evidence>
<evidence type="ECO:0000256" key="7">
    <source>
        <dbReference type="SAM" id="MobiDB-lite"/>
    </source>
</evidence>
<reference evidence="8" key="1">
    <citation type="submission" date="2021-07" db="EMBL/GenBank/DDBJ databases">
        <authorList>
            <person name="Durling M."/>
        </authorList>
    </citation>
    <scope>NUCLEOTIDE SEQUENCE</scope>
</reference>
<keyword evidence="4 6" id="KW-0804">Transcription</keyword>
<dbReference type="InterPro" id="IPR016049">
    <property type="entry name" value="RNA_pol_Rpc34-like"/>
</dbReference>
<dbReference type="Proteomes" id="UP000696280">
    <property type="component" value="Unassembled WGS sequence"/>
</dbReference>
<dbReference type="InterPro" id="IPR007832">
    <property type="entry name" value="RNA_pol_Rpc34"/>
</dbReference>
<keyword evidence="5 6" id="KW-0539">Nucleus</keyword>
<proteinExistence type="inferred from homology"/>
<dbReference type="PIRSF" id="PIRSF028763">
    <property type="entry name" value="RNA_pol_Rpc34"/>
    <property type="match status" value="1"/>
</dbReference>
<dbReference type="GO" id="GO:0005666">
    <property type="term" value="C:RNA polymerase III complex"/>
    <property type="evidence" value="ECO:0007669"/>
    <property type="project" value="UniProtKB-UniRule"/>
</dbReference>
<sequence length="380" mass="43315">MASSSQTAPKAPKAPKAAKEPTNPQAEDLYQYCVDKIDADDDSIGKEMIFRQDELLNRLFGDEQSDSDGEQLNKLLATIQYLIDDRRFKVVQDIDGMGWRIRSTAEAETYRKIARIGKEYEIVYQLIDEAGNEGIWQRNIKNRSQIHDVLVNKIIEKLKNKYIKRLNSVEHKTHVIWIKIATKASERVIGGAWHSDGDLDTAFVEGICSVILNFLKERSFYPSKEKARRSPKKTIKRSVPYPPPKGKTQDVDIEDSEKAQRIRKYESLLSMPANFDGYPSVERITQYVYQLGVTKDTVLEKKEIKQVLDIMILDGDVEQVVSGTKIGYKATRKALRKEERIDVASVYNEAPCGRCPVFDVCEEGGPVAPSSCQYLQEWLE</sequence>
<keyword evidence="3 6" id="KW-0240">DNA-directed RNA polymerase</keyword>
<evidence type="ECO:0000256" key="6">
    <source>
        <dbReference type="PIRNR" id="PIRNR028763"/>
    </source>
</evidence>
<protein>
    <recommendedName>
        <fullName evidence="6">DNA-directed RNA polymerase III subunit RPC6</fullName>
        <shortName evidence="6">RNA polymerase III subunit C6</shortName>
    </recommendedName>
</protein>
<dbReference type="Pfam" id="PF05158">
    <property type="entry name" value="RNA_pol_Rpc34"/>
    <property type="match status" value="1"/>
</dbReference>
<dbReference type="PANTHER" id="PTHR12780">
    <property type="entry name" value="RNA POLYMERASE III DNA DIRECTED , 39KD SUBUNIT-RELATED"/>
    <property type="match status" value="1"/>
</dbReference>
<name>A0A9N9KWP0_9HELO</name>
<evidence type="ECO:0000256" key="4">
    <source>
        <dbReference type="ARBA" id="ARBA00023163"/>
    </source>
</evidence>
<feature type="compositionally biased region" description="Basic residues" evidence="7">
    <location>
        <begin position="226"/>
        <end position="236"/>
    </location>
</feature>
<gene>
    <name evidence="8" type="ORF">HYFRA_00005833</name>
</gene>
<evidence type="ECO:0000256" key="5">
    <source>
        <dbReference type="ARBA" id="ARBA00023242"/>
    </source>
</evidence>
<keyword evidence="9" id="KW-1185">Reference proteome</keyword>
<organism evidence="8 9">
    <name type="scientific">Hymenoscyphus fraxineus</name>
    <dbReference type="NCBI Taxonomy" id="746836"/>
    <lineage>
        <taxon>Eukaryota</taxon>
        <taxon>Fungi</taxon>
        <taxon>Dikarya</taxon>
        <taxon>Ascomycota</taxon>
        <taxon>Pezizomycotina</taxon>
        <taxon>Leotiomycetes</taxon>
        <taxon>Helotiales</taxon>
        <taxon>Helotiaceae</taxon>
        <taxon>Hymenoscyphus</taxon>
    </lineage>
</organism>
<evidence type="ECO:0000256" key="2">
    <source>
        <dbReference type="ARBA" id="ARBA00011038"/>
    </source>
</evidence>